<evidence type="ECO:0000313" key="5">
    <source>
        <dbReference type="Proteomes" id="UP000015105"/>
    </source>
</evidence>
<dbReference type="AlphaFoldDB" id="A0A453SVR5"/>
<reference evidence="4" key="4">
    <citation type="submission" date="2019-03" db="UniProtKB">
        <authorList>
            <consortium name="EnsemblPlants"/>
        </authorList>
    </citation>
    <scope>IDENTIFICATION</scope>
</reference>
<evidence type="ECO:0000259" key="3">
    <source>
        <dbReference type="Pfam" id="PF13968"/>
    </source>
</evidence>
<feature type="compositionally biased region" description="Polar residues" evidence="1">
    <location>
        <begin position="790"/>
        <end position="811"/>
    </location>
</feature>
<feature type="transmembrane region" description="Helical" evidence="2">
    <location>
        <begin position="357"/>
        <end position="379"/>
    </location>
</feature>
<organism evidence="4 5">
    <name type="scientific">Aegilops tauschii subsp. strangulata</name>
    <name type="common">Goatgrass</name>
    <dbReference type="NCBI Taxonomy" id="200361"/>
    <lineage>
        <taxon>Eukaryota</taxon>
        <taxon>Viridiplantae</taxon>
        <taxon>Streptophyta</taxon>
        <taxon>Embryophyta</taxon>
        <taxon>Tracheophyta</taxon>
        <taxon>Spermatophyta</taxon>
        <taxon>Magnoliopsida</taxon>
        <taxon>Liliopsida</taxon>
        <taxon>Poales</taxon>
        <taxon>Poaceae</taxon>
        <taxon>BOP clade</taxon>
        <taxon>Pooideae</taxon>
        <taxon>Triticodae</taxon>
        <taxon>Triticeae</taxon>
        <taxon>Triticinae</taxon>
        <taxon>Aegilops</taxon>
    </lineage>
</organism>
<evidence type="ECO:0000313" key="4">
    <source>
        <dbReference type="EnsemblPlants" id="AET7Gv21121600.6"/>
    </source>
</evidence>
<reference evidence="4" key="5">
    <citation type="journal article" date="2021" name="G3 (Bethesda)">
        <title>Aegilops tauschii genome assembly Aet v5.0 features greater sequence contiguity and improved annotation.</title>
        <authorList>
            <person name="Wang L."/>
            <person name="Zhu T."/>
            <person name="Rodriguez J.C."/>
            <person name="Deal K.R."/>
            <person name="Dubcovsky J."/>
            <person name="McGuire P.E."/>
            <person name="Lux T."/>
            <person name="Spannagl M."/>
            <person name="Mayer K.F.X."/>
            <person name="Baldrich P."/>
            <person name="Meyers B.C."/>
            <person name="Huo N."/>
            <person name="Gu Y.Q."/>
            <person name="Zhou H."/>
            <person name="Devos K.M."/>
            <person name="Bennetzen J.L."/>
            <person name="Unver T."/>
            <person name="Budak H."/>
            <person name="Gulick P.J."/>
            <person name="Galiba G."/>
            <person name="Kalapos B."/>
            <person name="Nelson D.R."/>
            <person name="Li P."/>
            <person name="You F.M."/>
            <person name="Luo M.C."/>
            <person name="Dvorak J."/>
        </authorList>
    </citation>
    <scope>NUCLEOTIDE SEQUENCE [LARGE SCALE GENOMIC DNA]</scope>
    <source>
        <strain evidence="4">cv. AL8/78</strain>
    </source>
</reference>
<name>A0A453SVR5_AEGTS</name>
<feature type="compositionally biased region" description="Acidic residues" evidence="1">
    <location>
        <begin position="812"/>
        <end position="830"/>
    </location>
</feature>
<keyword evidence="2" id="KW-0472">Membrane</keyword>
<sequence>CWLQQGSSAQPQLDQQLWSRNMVDYRRMGNMEQHYSRNATSTTSFLHQLRDLWKSPRGTVLRVEALALAAIAFSFLLVALGACRRWSKRWIIQKGFLAANVLSISLGTYSIGLMQSSSVKSEMYPVWAVSLLTLFGCVDPVTSYNGLDYKGPLSKMIFQLCLYCGYVLLMSISTISSDVANIAIGVLSAVNFFKGFHRSLALVLPRRMRKMIRHLKSDAETNAISDLDDYDYAIVSDLVVDFPLDMDDSKKSFYSILARDGVLRNNISLSCEDMVKLRINVGDCHDVCTAFALSHLLQRHFIGLSDASERKNDMSYQIASDFNRAFKVIEVELAFLYDIFFTGNAFLHYYQAKTASFWAFASFIGICFVGVAAAIPGTMTSRHSASLGPGAGTITTADLTVTLVILVSLALLQLLQLIRCWTSNWARVAFACEHARNMQKGTRQPLWWMRLKGFLVTRINWFDKYLWQDKLGQHSVIEASSRKEGKLLFSRSGRLYVKCARFLRMVGLQYVGEVLWELVGSDSSTGPAVRLHPDVKGSIAEFLGRVHNDTIGESWSSLFVANGVDEWHLPHWHFDNPAAAEQLSYCCLYTRSVMMWHVATCYCELAEQAKQKERTGAEEKSRRVALALSKYCAHLLVSAPELLPGTLQKRKGTYDGVASEARRVLQGAKDKLEAMRSEPYIDLDSPSSIFWDGVRLAKQLFCGDVGDPWKLLEVFWVQALLYAAPYGDVEVHMQHLSQGGELITHLWALLYHAHIYSWKTVERWGGKPMKLETEEVEENPKDGGQFKGDQLNTCSKAEDNPSSSIPLQSATDIEENSMDMDSEVEIEDDISSCSKDDNPNRISIPVQADIRWM</sequence>
<feature type="transmembrane region" description="Helical" evidence="2">
    <location>
        <begin position="156"/>
        <end position="176"/>
    </location>
</feature>
<reference evidence="5" key="2">
    <citation type="journal article" date="2017" name="Nat. Plants">
        <title>The Aegilops tauschii genome reveals multiple impacts of transposons.</title>
        <authorList>
            <person name="Zhao G."/>
            <person name="Zou C."/>
            <person name="Li K."/>
            <person name="Wang K."/>
            <person name="Li T."/>
            <person name="Gao L."/>
            <person name="Zhang X."/>
            <person name="Wang H."/>
            <person name="Yang Z."/>
            <person name="Liu X."/>
            <person name="Jiang W."/>
            <person name="Mao L."/>
            <person name="Kong X."/>
            <person name="Jiao Y."/>
            <person name="Jia J."/>
        </authorList>
    </citation>
    <scope>NUCLEOTIDE SEQUENCE [LARGE SCALE GENOMIC DNA]</scope>
    <source>
        <strain evidence="5">cv. AL8/78</strain>
    </source>
</reference>
<feature type="transmembrane region" description="Helical" evidence="2">
    <location>
        <begin position="399"/>
        <end position="418"/>
    </location>
</feature>
<dbReference type="EnsemblPlants" id="AET7Gv21121600.6">
    <property type="protein sequence ID" value="AET7Gv21121600.6"/>
    <property type="gene ID" value="AET7Gv21121600"/>
</dbReference>
<keyword evidence="2" id="KW-1133">Transmembrane helix</keyword>
<feature type="domain" description="DUF4220" evidence="3">
    <location>
        <begin position="98"/>
        <end position="478"/>
    </location>
</feature>
<dbReference type="InterPro" id="IPR007658">
    <property type="entry name" value="DUF594"/>
</dbReference>
<feature type="transmembrane region" description="Helical" evidence="2">
    <location>
        <begin position="65"/>
        <end position="83"/>
    </location>
</feature>
<dbReference type="Pfam" id="PF13968">
    <property type="entry name" value="DUF4220"/>
    <property type="match status" value="1"/>
</dbReference>
<feature type="region of interest" description="Disordered" evidence="1">
    <location>
        <begin position="774"/>
        <end position="842"/>
    </location>
</feature>
<feature type="transmembrane region" description="Helical" evidence="2">
    <location>
        <begin position="124"/>
        <end position="144"/>
    </location>
</feature>
<accession>A0A453SVR5</accession>
<feature type="transmembrane region" description="Helical" evidence="2">
    <location>
        <begin position="182"/>
        <end position="204"/>
    </location>
</feature>
<keyword evidence="5" id="KW-1185">Reference proteome</keyword>
<feature type="transmembrane region" description="Helical" evidence="2">
    <location>
        <begin position="95"/>
        <end position="112"/>
    </location>
</feature>
<dbReference type="Pfam" id="PF04578">
    <property type="entry name" value="DUF594"/>
    <property type="match status" value="1"/>
</dbReference>
<proteinExistence type="predicted"/>
<evidence type="ECO:0000256" key="2">
    <source>
        <dbReference type="SAM" id="Phobius"/>
    </source>
</evidence>
<dbReference type="Gramene" id="AET7Gv21121600.6">
    <property type="protein sequence ID" value="AET7Gv21121600.6"/>
    <property type="gene ID" value="AET7Gv21121600"/>
</dbReference>
<dbReference type="PANTHER" id="PTHR31325">
    <property type="entry name" value="OS01G0798800 PROTEIN-RELATED"/>
    <property type="match status" value="1"/>
</dbReference>
<reference evidence="5" key="1">
    <citation type="journal article" date="2014" name="Science">
        <title>Ancient hybridizations among the ancestral genomes of bread wheat.</title>
        <authorList>
            <consortium name="International Wheat Genome Sequencing Consortium,"/>
            <person name="Marcussen T."/>
            <person name="Sandve S.R."/>
            <person name="Heier L."/>
            <person name="Spannagl M."/>
            <person name="Pfeifer M."/>
            <person name="Jakobsen K.S."/>
            <person name="Wulff B.B."/>
            <person name="Steuernagel B."/>
            <person name="Mayer K.F."/>
            <person name="Olsen O.A."/>
        </authorList>
    </citation>
    <scope>NUCLEOTIDE SEQUENCE [LARGE SCALE GENOMIC DNA]</scope>
    <source>
        <strain evidence="5">cv. AL8/78</strain>
    </source>
</reference>
<dbReference type="STRING" id="200361.A0A453SVR5"/>
<reference evidence="4" key="3">
    <citation type="journal article" date="2017" name="Nature">
        <title>Genome sequence of the progenitor of the wheat D genome Aegilops tauschii.</title>
        <authorList>
            <person name="Luo M.C."/>
            <person name="Gu Y.Q."/>
            <person name="Puiu D."/>
            <person name="Wang H."/>
            <person name="Twardziok S.O."/>
            <person name="Deal K.R."/>
            <person name="Huo N."/>
            <person name="Zhu T."/>
            <person name="Wang L."/>
            <person name="Wang Y."/>
            <person name="McGuire P.E."/>
            <person name="Liu S."/>
            <person name="Long H."/>
            <person name="Ramasamy R.K."/>
            <person name="Rodriguez J.C."/>
            <person name="Van S.L."/>
            <person name="Yuan L."/>
            <person name="Wang Z."/>
            <person name="Xia Z."/>
            <person name="Xiao L."/>
            <person name="Anderson O.D."/>
            <person name="Ouyang S."/>
            <person name="Liang Y."/>
            <person name="Zimin A.V."/>
            <person name="Pertea G."/>
            <person name="Qi P."/>
            <person name="Bennetzen J.L."/>
            <person name="Dai X."/>
            <person name="Dawson M.W."/>
            <person name="Muller H.G."/>
            <person name="Kugler K."/>
            <person name="Rivarola-Duarte L."/>
            <person name="Spannagl M."/>
            <person name="Mayer K.F.X."/>
            <person name="Lu F.H."/>
            <person name="Bevan M.W."/>
            <person name="Leroy P."/>
            <person name="Li P."/>
            <person name="You F.M."/>
            <person name="Sun Q."/>
            <person name="Liu Z."/>
            <person name="Lyons E."/>
            <person name="Wicker T."/>
            <person name="Salzberg S.L."/>
            <person name="Devos K.M."/>
            <person name="Dvorak J."/>
        </authorList>
    </citation>
    <scope>NUCLEOTIDE SEQUENCE [LARGE SCALE GENOMIC DNA]</scope>
    <source>
        <strain evidence="4">cv. AL8/78</strain>
    </source>
</reference>
<dbReference type="Proteomes" id="UP000015105">
    <property type="component" value="Chromosome 7D"/>
</dbReference>
<keyword evidence="2" id="KW-0812">Transmembrane</keyword>
<evidence type="ECO:0000256" key="1">
    <source>
        <dbReference type="SAM" id="MobiDB-lite"/>
    </source>
</evidence>
<dbReference type="InterPro" id="IPR025315">
    <property type="entry name" value="DUF4220"/>
</dbReference>
<protein>
    <recommendedName>
        <fullName evidence="3">DUF4220 domain-containing protein</fullName>
    </recommendedName>
</protein>